<gene>
    <name evidence="3" type="primary">VvCHDp000173_2</name>
    <name evidence="3" type="ORF">CK203_009534</name>
</gene>
<evidence type="ECO:0000313" key="3">
    <source>
        <dbReference type="EMBL" id="RVX11735.1"/>
    </source>
</evidence>
<comment type="similarity">
    <text evidence="1">Belongs to the eukaryotic ribosomal protein eL24 family.</text>
</comment>
<evidence type="ECO:0000259" key="2">
    <source>
        <dbReference type="Pfam" id="PF01246"/>
    </source>
</evidence>
<sequence>MRLEKCWFCSSTVYPGHGIQFVRNDAKVEKFSILFYFSLMEELFTEKEVRVVLLELGGDKAPSPDNFPMAF</sequence>
<proteinExistence type="inferred from homology"/>
<dbReference type="AlphaFoldDB" id="A0A438JS24"/>
<evidence type="ECO:0000256" key="1">
    <source>
        <dbReference type="ARBA" id="ARBA00005647"/>
    </source>
</evidence>
<dbReference type="PROSITE" id="PS01073">
    <property type="entry name" value="RIBOSOMAL_L24E"/>
    <property type="match status" value="1"/>
</dbReference>
<dbReference type="InterPro" id="IPR000988">
    <property type="entry name" value="Ribosomal_eL24-rel_N"/>
</dbReference>
<dbReference type="Gene3D" id="2.30.170.20">
    <property type="entry name" value="Ribosomal protein L24e"/>
    <property type="match status" value="1"/>
</dbReference>
<comment type="caution">
    <text evidence="3">The sequence shown here is derived from an EMBL/GenBank/DDBJ whole genome shotgun (WGS) entry which is preliminary data.</text>
</comment>
<evidence type="ECO:0000313" key="4">
    <source>
        <dbReference type="Proteomes" id="UP000288805"/>
    </source>
</evidence>
<dbReference type="EMBL" id="QGNW01000029">
    <property type="protein sequence ID" value="RVX11735.1"/>
    <property type="molecule type" value="Genomic_DNA"/>
</dbReference>
<dbReference type="Proteomes" id="UP000288805">
    <property type="component" value="Unassembled WGS sequence"/>
</dbReference>
<dbReference type="Pfam" id="PF01246">
    <property type="entry name" value="Ribosomal_L24e"/>
    <property type="match status" value="1"/>
</dbReference>
<reference evidence="3 4" key="1">
    <citation type="journal article" date="2018" name="PLoS Genet.">
        <title>Population sequencing reveals clonal diversity and ancestral inbreeding in the grapevine cultivar Chardonnay.</title>
        <authorList>
            <person name="Roach M.J."/>
            <person name="Johnson D.L."/>
            <person name="Bohlmann J."/>
            <person name="van Vuuren H.J."/>
            <person name="Jones S.J."/>
            <person name="Pretorius I.S."/>
            <person name="Schmidt S.A."/>
            <person name="Borneman A.R."/>
        </authorList>
    </citation>
    <scope>NUCLEOTIDE SEQUENCE [LARGE SCALE GENOMIC DNA]</scope>
    <source>
        <strain evidence="4">cv. Chardonnay</strain>
        <tissue evidence="3">Leaf</tissue>
    </source>
</reference>
<dbReference type="InterPro" id="IPR023442">
    <property type="entry name" value="Ribosomal_eL24_CS"/>
</dbReference>
<name>A0A438JS24_VITVI</name>
<dbReference type="SUPFAM" id="SSF57716">
    <property type="entry name" value="Glucocorticoid receptor-like (DNA-binding domain)"/>
    <property type="match status" value="1"/>
</dbReference>
<protein>
    <submittedName>
        <fullName evidence="3">Putative ribosome biogenesis protein RLP24</fullName>
    </submittedName>
</protein>
<organism evidence="3 4">
    <name type="scientific">Vitis vinifera</name>
    <name type="common">Grape</name>
    <dbReference type="NCBI Taxonomy" id="29760"/>
    <lineage>
        <taxon>Eukaryota</taxon>
        <taxon>Viridiplantae</taxon>
        <taxon>Streptophyta</taxon>
        <taxon>Embryophyta</taxon>
        <taxon>Tracheophyta</taxon>
        <taxon>Spermatophyta</taxon>
        <taxon>Magnoliopsida</taxon>
        <taxon>eudicotyledons</taxon>
        <taxon>Gunneridae</taxon>
        <taxon>Pentapetalae</taxon>
        <taxon>rosids</taxon>
        <taxon>Vitales</taxon>
        <taxon>Vitaceae</taxon>
        <taxon>Viteae</taxon>
        <taxon>Vitis</taxon>
    </lineage>
</organism>
<feature type="domain" description="Large ribosomal subunit protein eL24-related N-terminal" evidence="2">
    <location>
        <begin position="1"/>
        <end position="31"/>
    </location>
</feature>
<dbReference type="InterPro" id="IPR038630">
    <property type="entry name" value="L24e/L24_sf"/>
</dbReference>
<accession>A0A438JS24</accession>